<dbReference type="InterPro" id="IPR014729">
    <property type="entry name" value="Rossmann-like_a/b/a_fold"/>
</dbReference>
<dbReference type="NCBIfam" id="TIGR00125">
    <property type="entry name" value="cyt_tran_rel"/>
    <property type="match status" value="1"/>
</dbReference>
<protein>
    <recommendedName>
        <fullName evidence="8">Pantothenate synthetase</fullName>
        <shortName evidence="8">PS</shortName>
        <ecNumber evidence="8">6.3.2.1</ecNumber>
    </recommendedName>
    <alternativeName>
        <fullName evidence="8">Pantoate--beta-alanine ligase</fullName>
    </alternativeName>
    <alternativeName>
        <fullName evidence="8">Pantoate-activating enzyme</fullName>
    </alternativeName>
</protein>
<dbReference type="Gene3D" id="3.30.1300.10">
    <property type="entry name" value="Pantoate-beta-alanine ligase, C-terminal domain"/>
    <property type="match status" value="1"/>
</dbReference>
<dbReference type="UniPathway" id="UPA00028">
    <property type="reaction ID" value="UER00005"/>
</dbReference>
<dbReference type="GO" id="GO:0004592">
    <property type="term" value="F:pantoate-beta-alanine ligase activity"/>
    <property type="evidence" value="ECO:0007669"/>
    <property type="project" value="UniProtKB-UniRule"/>
</dbReference>
<keyword evidence="6 8" id="KW-0067">ATP-binding</keyword>
<feature type="binding site" evidence="8">
    <location>
        <begin position="29"/>
        <end position="36"/>
    </location>
    <ligand>
        <name>ATP</name>
        <dbReference type="ChEBI" id="CHEBI:30616"/>
    </ligand>
</feature>
<accession>A0A5B2TYW6</accession>
<dbReference type="Pfam" id="PF02569">
    <property type="entry name" value="Pantoate_ligase"/>
    <property type="match status" value="1"/>
</dbReference>
<dbReference type="HAMAP" id="MF_00158">
    <property type="entry name" value="PanC"/>
    <property type="match status" value="1"/>
</dbReference>
<comment type="caution">
    <text evidence="9">The sequence shown here is derived from an EMBL/GenBank/DDBJ whole genome shotgun (WGS) entry which is preliminary data.</text>
</comment>
<gene>
    <name evidence="8" type="primary">panC</name>
    <name evidence="9" type="ORF">F0361_07900</name>
</gene>
<feature type="binding site" evidence="8">
    <location>
        <begin position="148"/>
        <end position="151"/>
    </location>
    <ligand>
        <name>ATP</name>
        <dbReference type="ChEBI" id="CHEBI:30616"/>
    </ligand>
</feature>
<dbReference type="GO" id="GO:0005524">
    <property type="term" value="F:ATP binding"/>
    <property type="evidence" value="ECO:0007669"/>
    <property type="project" value="UniProtKB-KW"/>
</dbReference>
<dbReference type="SUPFAM" id="SSF52374">
    <property type="entry name" value="Nucleotidylyl transferase"/>
    <property type="match status" value="1"/>
</dbReference>
<evidence type="ECO:0000256" key="4">
    <source>
        <dbReference type="ARBA" id="ARBA00022655"/>
    </source>
</evidence>
<dbReference type="EMBL" id="VUOE01000001">
    <property type="protein sequence ID" value="KAA2219509.1"/>
    <property type="molecule type" value="Genomic_DNA"/>
</dbReference>
<comment type="similarity">
    <text evidence="2 8">Belongs to the pantothenate synthetase family.</text>
</comment>
<evidence type="ECO:0000313" key="10">
    <source>
        <dbReference type="Proteomes" id="UP000323188"/>
    </source>
</evidence>
<feature type="binding site" evidence="8">
    <location>
        <position position="154"/>
    </location>
    <ligand>
        <name>(R)-pantoate</name>
        <dbReference type="ChEBI" id="CHEBI:15980"/>
    </ligand>
</feature>
<sequence>MRPIETKKELDKILNRTPSSNTLGLVPTMGALHKGHLALVKKAVQENDRVVVSIFVNPTQFNNKEDLVNYPKDLSKDLELIESVDPDIIVFAPSVEEIYAQSVRPKKYDFQGLDNVMEGEFRDDHFNGVGTIVEQLFSLIQPNNAYFGEKDFQQLRIIKKLVEIQKIPVNIIPCPIVREDHGLAMSSRNERLSENIRLKAGFIFKTLQTAKEKFGTKSALKVKEWVKNQFLKEEDFEMEYFEIADVETLSPLKRKVKNKKYRAFIAVYAEDIRLIDNIALN</sequence>
<dbReference type="NCBIfam" id="TIGR00018">
    <property type="entry name" value="panC"/>
    <property type="match status" value="1"/>
</dbReference>
<reference evidence="9 10" key="1">
    <citation type="submission" date="2019-09" db="EMBL/GenBank/DDBJ databases">
        <authorList>
            <person name="Khan S.A."/>
            <person name="Jeon C.O."/>
            <person name="Chun B.H."/>
            <person name="Jeong S.E."/>
        </authorList>
    </citation>
    <scope>NUCLEOTIDE SEQUENCE [LARGE SCALE GENOMIC DNA]</scope>
    <source>
        <strain evidence="9 10">KCTC 42508</strain>
    </source>
</reference>
<dbReference type="PANTHER" id="PTHR21299">
    <property type="entry name" value="CYTIDYLATE KINASE/PANTOATE-BETA-ALANINE LIGASE"/>
    <property type="match status" value="1"/>
</dbReference>
<feature type="binding site" evidence="8">
    <location>
        <position position="60"/>
    </location>
    <ligand>
        <name>(R)-pantoate</name>
        <dbReference type="ChEBI" id="CHEBI:15980"/>
    </ligand>
</feature>
<dbReference type="Gene3D" id="3.40.50.620">
    <property type="entry name" value="HUPs"/>
    <property type="match status" value="1"/>
</dbReference>
<evidence type="ECO:0000256" key="6">
    <source>
        <dbReference type="ARBA" id="ARBA00022840"/>
    </source>
</evidence>
<evidence type="ECO:0000313" key="9">
    <source>
        <dbReference type="EMBL" id="KAA2219509.1"/>
    </source>
</evidence>
<dbReference type="GO" id="GO:0015940">
    <property type="term" value="P:pantothenate biosynthetic process"/>
    <property type="evidence" value="ECO:0007669"/>
    <property type="project" value="UniProtKB-UniRule"/>
</dbReference>
<dbReference type="InterPro" id="IPR042176">
    <property type="entry name" value="Pantoate_ligase_C"/>
</dbReference>
<keyword evidence="8" id="KW-0963">Cytoplasm</keyword>
<feature type="active site" description="Proton donor" evidence="8">
    <location>
        <position position="36"/>
    </location>
</feature>
<comment type="subunit">
    <text evidence="8">Homodimer.</text>
</comment>
<comment type="pathway">
    <text evidence="1 8">Cofactor biosynthesis; (R)-pantothenate biosynthesis; (R)-pantothenate from (R)-pantoate and beta-alanine: step 1/1.</text>
</comment>
<evidence type="ECO:0000256" key="8">
    <source>
        <dbReference type="HAMAP-Rule" id="MF_00158"/>
    </source>
</evidence>
<name>A0A5B2TYW6_9FLAO</name>
<dbReference type="GO" id="GO:0005829">
    <property type="term" value="C:cytosol"/>
    <property type="evidence" value="ECO:0007669"/>
    <property type="project" value="TreeGrafter"/>
</dbReference>
<organism evidence="9 10">
    <name type="scientific">Maribacter flavus</name>
    <dbReference type="NCBI Taxonomy" id="1658664"/>
    <lineage>
        <taxon>Bacteria</taxon>
        <taxon>Pseudomonadati</taxon>
        <taxon>Bacteroidota</taxon>
        <taxon>Flavobacteriia</taxon>
        <taxon>Flavobacteriales</taxon>
        <taxon>Flavobacteriaceae</taxon>
        <taxon>Maribacter</taxon>
    </lineage>
</organism>
<dbReference type="RefSeq" id="WP_154917932.1">
    <property type="nucleotide sequence ID" value="NZ_VUOE01000001.1"/>
</dbReference>
<comment type="function">
    <text evidence="8">Catalyzes the condensation of pantoate with beta-alanine in an ATP-dependent reaction via a pantoyl-adenylate intermediate.</text>
</comment>
<proteinExistence type="inferred from homology"/>
<evidence type="ECO:0000256" key="5">
    <source>
        <dbReference type="ARBA" id="ARBA00022741"/>
    </source>
</evidence>
<dbReference type="AlphaFoldDB" id="A0A5B2TYW6"/>
<evidence type="ECO:0000256" key="2">
    <source>
        <dbReference type="ARBA" id="ARBA00009256"/>
    </source>
</evidence>
<evidence type="ECO:0000256" key="1">
    <source>
        <dbReference type="ARBA" id="ARBA00004990"/>
    </source>
</evidence>
<dbReference type="PANTHER" id="PTHR21299:SF1">
    <property type="entry name" value="PANTOATE--BETA-ALANINE LIGASE"/>
    <property type="match status" value="1"/>
</dbReference>
<comment type="catalytic activity">
    <reaction evidence="7 8">
        <text>(R)-pantoate + beta-alanine + ATP = (R)-pantothenate + AMP + diphosphate + H(+)</text>
        <dbReference type="Rhea" id="RHEA:10912"/>
        <dbReference type="ChEBI" id="CHEBI:15378"/>
        <dbReference type="ChEBI" id="CHEBI:15980"/>
        <dbReference type="ChEBI" id="CHEBI:29032"/>
        <dbReference type="ChEBI" id="CHEBI:30616"/>
        <dbReference type="ChEBI" id="CHEBI:33019"/>
        <dbReference type="ChEBI" id="CHEBI:57966"/>
        <dbReference type="ChEBI" id="CHEBI:456215"/>
        <dbReference type="EC" id="6.3.2.1"/>
    </reaction>
</comment>
<comment type="subcellular location">
    <subcellularLocation>
        <location evidence="8">Cytoplasm</location>
    </subcellularLocation>
</comment>
<keyword evidence="4 8" id="KW-0566">Pantothenate biosynthesis</keyword>
<comment type="miscellaneous">
    <text evidence="8">The reaction proceeds by a bi uni uni bi ping pong mechanism.</text>
</comment>
<evidence type="ECO:0000256" key="7">
    <source>
        <dbReference type="ARBA" id="ARBA00048258"/>
    </source>
</evidence>
<feature type="binding site" evidence="8">
    <location>
        <position position="60"/>
    </location>
    <ligand>
        <name>beta-alanine</name>
        <dbReference type="ChEBI" id="CHEBI:57966"/>
    </ligand>
</feature>
<dbReference type="InterPro" id="IPR003721">
    <property type="entry name" value="Pantoate_ligase"/>
</dbReference>
<evidence type="ECO:0000256" key="3">
    <source>
        <dbReference type="ARBA" id="ARBA00022598"/>
    </source>
</evidence>
<feature type="binding site" evidence="8">
    <location>
        <begin position="185"/>
        <end position="188"/>
    </location>
    <ligand>
        <name>ATP</name>
        <dbReference type="ChEBI" id="CHEBI:30616"/>
    </ligand>
</feature>
<keyword evidence="3 8" id="KW-0436">Ligase</keyword>
<feature type="binding site" evidence="8">
    <location>
        <position position="177"/>
    </location>
    <ligand>
        <name>ATP</name>
        <dbReference type="ChEBI" id="CHEBI:30616"/>
    </ligand>
</feature>
<keyword evidence="5 8" id="KW-0547">Nucleotide-binding</keyword>
<dbReference type="EC" id="6.3.2.1" evidence="8"/>
<dbReference type="InterPro" id="IPR004821">
    <property type="entry name" value="Cyt_trans-like"/>
</dbReference>
<dbReference type="Proteomes" id="UP000323188">
    <property type="component" value="Unassembled WGS sequence"/>
</dbReference>